<protein>
    <submittedName>
        <fullName evidence="4">Uncharacterized protein</fullName>
    </submittedName>
</protein>
<dbReference type="PROSITE" id="PS50054">
    <property type="entry name" value="TYR_PHOSPHATASE_DUAL"/>
    <property type="match status" value="1"/>
</dbReference>
<dbReference type="InterPro" id="IPR029021">
    <property type="entry name" value="Prot-tyrosine_phosphatase-like"/>
</dbReference>
<dbReference type="InterPro" id="IPR003595">
    <property type="entry name" value="Tyr_Pase_cat"/>
</dbReference>
<dbReference type="InterPro" id="IPR000387">
    <property type="entry name" value="Tyr_Pase_dom"/>
</dbReference>
<dbReference type="PANTHER" id="PTHR23339">
    <property type="entry name" value="TYROSINE SPECIFIC PROTEIN PHOSPHATASE AND DUAL SPECIFICITY PROTEIN PHOSPHATASE"/>
    <property type="match status" value="1"/>
</dbReference>
<name>A0A1F6CHF4_HANXR</name>
<evidence type="ECO:0000256" key="1">
    <source>
        <dbReference type="ARBA" id="ARBA00022801"/>
    </source>
</evidence>
<dbReference type="InterPro" id="IPR016130">
    <property type="entry name" value="Tyr_Pase_AS"/>
</dbReference>
<accession>A0A1F6CHF4</accession>
<dbReference type="FunFam" id="3.90.190.10:FF:000157">
    <property type="entry name" value="Protein-tyrosine phosphatase"/>
    <property type="match status" value="1"/>
</dbReference>
<comment type="caution">
    <text evidence="4">The sequence shown here is derived from an EMBL/GenBank/DDBJ whole genome shotgun (WGS) entry which is preliminary data.</text>
</comment>
<organism evidence="4 5">
    <name type="scientific">Handelsmanbacteria sp. (strain RIFCSPLOWO2_12_FULL_64_10)</name>
    <dbReference type="NCBI Taxonomy" id="1817868"/>
    <lineage>
        <taxon>Bacteria</taxon>
        <taxon>Candidatus Handelsmaniibacteriota</taxon>
    </lineage>
</organism>
<feature type="domain" description="Tyrosine-protein phosphatase" evidence="2">
    <location>
        <begin position="3"/>
        <end position="163"/>
    </location>
</feature>
<dbReference type="Proteomes" id="UP000178606">
    <property type="component" value="Unassembled WGS sequence"/>
</dbReference>
<gene>
    <name evidence="4" type="ORF">A3F84_25680</name>
</gene>
<dbReference type="PRINTS" id="PR00700">
    <property type="entry name" value="PRTYPHPHTASE"/>
</dbReference>
<dbReference type="PROSITE" id="PS50056">
    <property type="entry name" value="TYR_PHOSPHATASE_2"/>
    <property type="match status" value="1"/>
</dbReference>
<dbReference type="InterPro" id="IPR000242">
    <property type="entry name" value="PTP_cat"/>
</dbReference>
<sequence length="164" mass="18482">MQSFSWLIDGVIAGAGLPGRLFIPAAGYTSHPLEKLENDLRFLWDRGIRAILSLTEQPLHEETVRAFGFDYLHIPIFDMSAPRMDEVERATAFLERAERQARPVLVHCAVGRGRTGTMLACYLVQKGASAQEAIRQVREKRPGSIETFDQEQAVHDYESLLRNA</sequence>
<evidence type="ECO:0000259" key="2">
    <source>
        <dbReference type="PROSITE" id="PS50054"/>
    </source>
</evidence>
<feature type="domain" description="Tyrosine specific protein phosphatases" evidence="3">
    <location>
        <begin position="84"/>
        <end position="152"/>
    </location>
</feature>
<dbReference type="Pfam" id="PF22785">
    <property type="entry name" value="Tc-R-P"/>
    <property type="match status" value="1"/>
</dbReference>
<evidence type="ECO:0000259" key="3">
    <source>
        <dbReference type="PROSITE" id="PS50056"/>
    </source>
</evidence>
<dbReference type="SUPFAM" id="SSF52799">
    <property type="entry name" value="(Phosphotyrosine protein) phosphatases II"/>
    <property type="match status" value="1"/>
</dbReference>
<keyword evidence="1" id="KW-0378">Hydrolase</keyword>
<dbReference type="AlphaFoldDB" id="A0A1F6CHF4"/>
<dbReference type="EMBL" id="MFKF01000248">
    <property type="protein sequence ID" value="OGG48447.1"/>
    <property type="molecule type" value="Genomic_DNA"/>
</dbReference>
<dbReference type="InterPro" id="IPR050561">
    <property type="entry name" value="PTP"/>
</dbReference>
<dbReference type="SMART" id="SM00404">
    <property type="entry name" value="PTPc_motif"/>
    <property type="match status" value="1"/>
</dbReference>
<dbReference type="InterPro" id="IPR020422">
    <property type="entry name" value="TYR_PHOSPHATASE_DUAL_dom"/>
</dbReference>
<dbReference type="PROSITE" id="PS00383">
    <property type="entry name" value="TYR_PHOSPHATASE_1"/>
    <property type="match status" value="1"/>
</dbReference>
<proteinExistence type="predicted"/>
<dbReference type="SMART" id="SM00195">
    <property type="entry name" value="DSPc"/>
    <property type="match status" value="1"/>
</dbReference>
<dbReference type="GO" id="GO:0004725">
    <property type="term" value="F:protein tyrosine phosphatase activity"/>
    <property type="evidence" value="ECO:0007669"/>
    <property type="project" value="InterPro"/>
</dbReference>
<evidence type="ECO:0000313" key="5">
    <source>
        <dbReference type="Proteomes" id="UP000178606"/>
    </source>
</evidence>
<reference evidence="4 5" key="1">
    <citation type="journal article" date="2016" name="Nat. Commun.">
        <title>Thousands of microbial genomes shed light on interconnected biogeochemical processes in an aquifer system.</title>
        <authorList>
            <person name="Anantharaman K."/>
            <person name="Brown C.T."/>
            <person name="Hug L.A."/>
            <person name="Sharon I."/>
            <person name="Castelle C.J."/>
            <person name="Probst A.J."/>
            <person name="Thomas B.C."/>
            <person name="Singh A."/>
            <person name="Wilkins M.J."/>
            <person name="Karaoz U."/>
            <person name="Brodie E.L."/>
            <person name="Williams K.H."/>
            <person name="Hubbard S.S."/>
            <person name="Banfield J.F."/>
        </authorList>
    </citation>
    <scope>NUCLEOTIDE SEQUENCE [LARGE SCALE GENOMIC DNA]</scope>
    <source>
        <strain evidence="5">RIFCSPLOWO2_12_FULL_64_10</strain>
    </source>
</reference>
<dbReference type="Gene3D" id="3.90.190.10">
    <property type="entry name" value="Protein tyrosine phosphatase superfamily"/>
    <property type="match status" value="1"/>
</dbReference>
<dbReference type="CDD" id="cd14504">
    <property type="entry name" value="DUSP23"/>
    <property type="match status" value="1"/>
</dbReference>
<evidence type="ECO:0000313" key="4">
    <source>
        <dbReference type="EMBL" id="OGG48447.1"/>
    </source>
</evidence>